<dbReference type="GeneID" id="55608523"/>
<name>A0A384ZS31_9CAUD</name>
<evidence type="ECO:0000313" key="2">
    <source>
        <dbReference type="Proteomes" id="UP000260311"/>
    </source>
</evidence>
<sequence>MMYRLRNMDGQRVLMGQPDMIVPEGDHVVFHYGDNKVPMPYTIDNIGDESRLGQWHYRTEIQYCVTDIEEGAEVQSGTIWRLNNAMEHSMNGPYKVKDTFSASEYMVGVRFGEKRPHYTSFMVVESIGVPNLRLMKERAEGVIKEMFPQPDSGAKYTFSVDVKRRN</sequence>
<organism evidence="1 2">
    <name type="scientific">Vibrio phage YC</name>
    <dbReference type="NCBI Taxonomy" id="2267403"/>
    <lineage>
        <taxon>Viruses</taxon>
        <taxon>Duplodnaviria</taxon>
        <taxon>Heunggongvirae</taxon>
        <taxon>Uroviricota</taxon>
        <taxon>Caudoviricetes</taxon>
        <taxon>Pantevenvirales</taxon>
        <taxon>Ackermannviridae</taxon>
        <taxon>Campanilevirus</taxon>
        <taxon>Campanilevirus YC</taxon>
    </lineage>
</organism>
<dbReference type="Proteomes" id="UP000260311">
    <property type="component" value="Segment"/>
</dbReference>
<proteinExistence type="predicted"/>
<protein>
    <submittedName>
        <fullName evidence="1">Uncharacterized protein</fullName>
    </submittedName>
</protein>
<evidence type="ECO:0000313" key="1">
    <source>
        <dbReference type="EMBL" id="AXC34445.1"/>
    </source>
</evidence>
<accession>A0A384ZS31</accession>
<keyword evidence="2" id="KW-1185">Reference proteome</keyword>
<dbReference type="RefSeq" id="YP_009838291.1">
    <property type="nucleotide sequence ID" value="NC_048709.1"/>
</dbReference>
<dbReference type="KEGG" id="vg:55608523"/>
<dbReference type="EMBL" id="MH375644">
    <property type="protein sequence ID" value="AXC34445.1"/>
    <property type="molecule type" value="Genomic_DNA"/>
</dbReference>
<reference evidence="1 2" key="1">
    <citation type="submission" date="2018-05" db="EMBL/GenBank/DDBJ databases">
        <title>The genome of Vibrio coralliilyticus phage YC.</title>
        <authorList>
            <person name="Benler S."/>
        </authorList>
    </citation>
    <scope>NUCLEOTIDE SEQUENCE [LARGE SCALE GENOMIC DNA]</scope>
</reference>